<protein>
    <recommendedName>
        <fullName evidence="5">Peptidase M14 domain-containing protein</fullName>
    </recommendedName>
</protein>
<comment type="similarity">
    <text evidence="2 3">Belongs to the peptidase M14 family.</text>
</comment>
<dbReference type="PROSITE" id="PS51257">
    <property type="entry name" value="PROKAR_LIPOPROTEIN"/>
    <property type="match status" value="1"/>
</dbReference>
<gene>
    <name evidence="6" type="ORF">CHILSU_LOCUS4508</name>
</gene>
<feature type="chain" id="PRO_5047516754" description="Peptidase M14 domain-containing protein" evidence="4">
    <location>
        <begin position="24"/>
        <end position="366"/>
    </location>
</feature>
<dbReference type="EMBL" id="OU963912">
    <property type="protein sequence ID" value="CAH0401285.1"/>
    <property type="molecule type" value="Genomic_DNA"/>
</dbReference>
<evidence type="ECO:0000256" key="4">
    <source>
        <dbReference type="SAM" id="SignalP"/>
    </source>
</evidence>
<name>A0ABN8AY58_CHISP</name>
<dbReference type="InterPro" id="IPR000834">
    <property type="entry name" value="Peptidase_M14"/>
</dbReference>
<keyword evidence="4" id="KW-0732">Signal</keyword>
<dbReference type="Proteomes" id="UP001153292">
    <property type="component" value="Chromosome 19"/>
</dbReference>
<evidence type="ECO:0000313" key="6">
    <source>
        <dbReference type="EMBL" id="CAH0401285.1"/>
    </source>
</evidence>
<accession>A0ABN8AY58</accession>
<keyword evidence="7" id="KW-1185">Reference proteome</keyword>
<feature type="domain" description="Peptidase M14" evidence="5">
    <location>
        <begin position="54"/>
        <end position="338"/>
    </location>
</feature>
<dbReference type="SUPFAM" id="SSF53187">
    <property type="entry name" value="Zn-dependent exopeptidases"/>
    <property type="match status" value="1"/>
</dbReference>
<dbReference type="PROSITE" id="PS52035">
    <property type="entry name" value="PEPTIDASE_M14"/>
    <property type="match status" value="1"/>
</dbReference>
<dbReference type="Gene3D" id="3.40.630.10">
    <property type="entry name" value="Zn peptidases"/>
    <property type="match status" value="1"/>
</dbReference>
<sequence length="366" mass="41673">MAMYHLRLFIIFFLNANLPITLSAICGCRYMRECYEHMIDDLITKGETPCISEAAIGSSTITIFLKAIQKYCANVTEVYQDKLTYEGRNLYEILIRTSPDNGKEDERPVIAIDAGQEAGSHSVEFALYLIEQLISCEENDEMISNVRWVIMPSVNPDGREYSRNNRIKWRKNVMTSADGMSFGVDISRNFEGDWKACPTVHSSFSPVYPGPNAASEVETQFVQGVLSKYKKDIKMYISLRRDGHSFNYPHGYESSYAVSRPKLEKVATMVAAKVNQRAGGVHLFTNQSIFELNGKPYCGHSVDYAHQLLSIPYAFEMRVFLGSENDIMSAFQSLPRGYDTTLRTGYYSGIKELYNILTKDNQYRFF</sequence>
<reference evidence="6" key="1">
    <citation type="submission" date="2021-12" db="EMBL/GenBank/DDBJ databases">
        <authorList>
            <person name="King R."/>
        </authorList>
    </citation>
    <scope>NUCLEOTIDE SEQUENCE</scope>
</reference>
<proteinExistence type="inferred from homology"/>
<dbReference type="PANTHER" id="PTHR11705">
    <property type="entry name" value="PROTEASE FAMILY M14 CARBOXYPEPTIDASE A,B"/>
    <property type="match status" value="1"/>
</dbReference>
<evidence type="ECO:0000256" key="1">
    <source>
        <dbReference type="ARBA" id="ARBA00001947"/>
    </source>
</evidence>
<comment type="cofactor">
    <cofactor evidence="1">
        <name>Zn(2+)</name>
        <dbReference type="ChEBI" id="CHEBI:29105"/>
    </cofactor>
</comment>
<dbReference type="Pfam" id="PF00246">
    <property type="entry name" value="Peptidase_M14"/>
    <property type="match status" value="1"/>
</dbReference>
<organism evidence="6 7">
    <name type="scientific">Chilo suppressalis</name>
    <name type="common">Asiatic rice borer moth</name>
    <dbReference type="NCBI Taxonomy" id="168631"/>
    <lineage>
        <taxon>Eukaryota</taxon>
        <taxon>Metazoa</taxon>
        <taxon>Ecdysozoa</taxon>
        <taxon>Arthropoda</taxon>
        <taxon>Hexapoda</taxon>
        <taxon>Insecta</taxon>
        <taxon>Pterygota</taxon>
        <taxon>Neoptera</taxon>
        <taxon>Endopterygota</taxon>
        <taxon>Lepidoptera</taxon>
        <taxon>Glossata</taxon>
        <taxon>Ditrysia</taxon>
        <taxon>Pyraloidea</taxon>
        <taxon>Crambidae</taxon>
        <taxon>Crambinae</taxon>
        <taxon>Chilo</taxon>
    </lineage>
</organism>
<evidence type="ECO:0000256" key="2">
    <source>
        <dbReference type="ARBA" id="ARBA00005988"/>
    </source>
</evidence>
<comment type="caution">
    <text evidence="3">Lacks conserved residue(s) required for the propagation of feature annotation.</text>
</comment>
<evidence type="ECO:0000313" key="7">
    <source>
        <dbReference type="Proteomes" id="UP001153292"/>
    </source>
</evidence>
<dbReference type="PANTHER" id="PTHR11705:SF140">
    <property type="entry name" value="FI02848P-RELATED"/>
    <property type="match status" value="1"/>
</dbReference>
<feature type="signal peptide" evidence="4">
    <location>
        <begin position="1"/>
        <end position="23"/>
    </location>
</feature>
<evidence type="ECO:0000259" key="5">
    <source>
        <dbReference type="PROSITE" id="PS52035"/>
    </source>
</evidence>
<dbReference type="SMART" id="SM00631">
    <property type="entry name" value="Zn_pept"/>
    <property type="match status" value="1"/>
</dbReference>
<evidence type="ECO:0000256" key="3">
    <source>
        <dbReference type="PROSITE-ProRule" id="PRU01379"/>
    </source>
</evidence>